<dbReference type="PROSITE" id="PS51186">
    <property type="entry name" value="GNAT"/>
    <property type="match status" value="1"/>
</dbReference>
<sequence length="163" mass="18818">MIELLPRPRIFFDQVRDASDIEALAAIHAESFGRGWSVDEFESLLADDMVQCIVLRRESVFGWRRVLGFVMARNAAGEAEVLTVAVSQLRRGRGYGRRLMEELLRRYYAERVADIFLEVDEQNPPALALYRRLGFVEVGRRKGYYRDAEGRQSTALVLRLQLH</sequence>
<dbReference type="RefSeq" id="WP_183398756.1">
    <property type="nucleotide sequence ID" value="NZ_JACIDS010000003.1"/>
</dbReference>
<reference evidence="4 5" key="1">
    <citation type="submission" date="2020-08" db="EMBL/GenBank/DDBJ databases">
        <title>Genomic Encyclopedia of Type Strains, Phase IV (KMG-IV): sequencing the most valuable type-strain genomes for metagenomic binning, comparative biology and taxonomic classification.</title>
        <authorList>
            <person name="Goeker M."/>
        </authorList>
    </citation>
    <scope>NUCLEOTIDE SEQUENCE [LARGE SCALE GENOMIC DNA]</scope>
    <source>
        <strain evidence="4 5">DSM 25966</strain>
    </source>
</reference>
<dbReference type="Pfam" id="PF00583">
    <property type="entry name" value="Acetyltransf_1"/>
    <property type="match status" value="1"/>
</dbReference>
<dbReference type="AlphaFoldDB" id="A0A840AP51"/>
<keyword evidence="2 4" id="KW-0012">Acyltransferase</keyword>
<dbReference type="EMBL" id="JACIDS010000003">
    <property type="protein sequence ID" value="MBB3931078.1"/>
    <property type="molecule type" value="Genomic_DNA"/>
</dbReference>
<proteinExistence type="predicted"/>
<dbReference type="PANTHER" id="PTHR43420:SF12">
    <property type="entry name" value="N-ACETYLTRANSFERASE DOMAIN-CONTAINING PROTEIN"/>
    <property type="match status" value="1"/>
</dbReference>
<evidence type="ECO:0000313" key="5">
    <source>
        <dbReference type="Proteomes" id="UP000553963"/>
    </source>
</evidence>
<accession>A0A840AP51</accession>
<dbReference type="InterPro" id="IPR050680">
    <property type="entry name" value="YpeA/RimI_acetyltransf"/>
</dbReference>
<dbReference type="EC" id="2.3.1.267" evidence="4"/>
<name>A0A840AP51_9HYPH</name>
<evidence type="ECO:0000313" key="4">
    <source>
        <dbReference type="EMBL" id="MBB3931078.1"/>
    </source>
</evidence>
<comment type="caution">
    <text evidence="4">The sequence shown here is derived from an EMBL/GenBank/DDBJ whole genome shotgun (WGS) entry which is preliminary data.</text>
</comment>
<protein>
    <submittedName>
        <fullName evidence="4">Ribosomal-protein-alanine N-acetyltransferase</fullName>
        <ecNumber evidence="4">2.3.1.267</ecNumber>
    </submittedName>
</protein>
<evidence type="ECO:0000256" key="1">
    <source>
        <dbReference type="ARBA" id="ARBA00022679"/>
    </source>
</evidence>
<dbReference type="InterPro" id="IPR016181">
    <property type="entry name" value="Acyl_CoA_acyltransferase"/>
</dbReference>
<feature type="domain" description="N-acetyltransferase" evidence="3">
    <location>
        <begin position="10"/>
        <end position="163"/>
    </location>
</feature>
<organism evidence="4 5">
    <name type="scientific">Kaistia hirudinis</name>
    <dbReference type="NCBI Taxonomy" id="1293440"/>
    <lineage>
        <taxon>Bacteria</taxon>
        <taxon>Pseudomonadati</taxon>
        <taxon>Pseudomonadota</taxon>
        <taxon>Alphaproteobacteria</taxon>
        <taxon>Hyphomicrobiales</taxon>
        <taxon>Kaistiaceae</taxon>
        <taxon>Kaistia</taxon>
    </lineage>
</organism>
<dbReference type="PANTHER" id="PTHR43420">
    <property type="entry name" value="ACETYLTRANSFERASE"/>
    <property type="match status" value="1"/>
</dbReference>
<dbReference type="Proteomes" id="UP000553963">
    <property type="component" value="Unassembled WGS sequence"/>
</dbReference>
<dbReference type="GO" id="GO:0008999">
    <property type="term" value="F:protein-N-terminal-alanine acetyltransferase activity"/>
    <property type="evidence" value="ECO:0007669"/>
    <property type="project" value="UniProtKB-EC"/>
</dbReference>
<dbReference type="InterPro" id="IPR000182">
    <property type="entry name" value="GNAT_dom"/>
</dbReference>
<keyword evidence="5" id="KW-1185">Reference proteome</keyword>
<evidence type="ECO:0000259" key="3">
    <source>
        <dbReference type="PROSITE" id="PS51186"/>
    </source>
</evidence>
<dbReference type="SUPFAM" id="SSF55729">
    <property type="entry name" value="Acyl-CoA N-acyltransferases (Nat)"/>
    <property type="match status" value="1"/>
</dbReference>
<keyword evidence="1 4" id="KW-0808">Transferase</keyword>
<evidence type="ECO:0000256" key="2">
    <source>
        <dbReference type="ARBA" id="ARBA00023315"/>
    </source>
</evidence>
<gene>
    <name evidence="4" type="ORF">GGR25_002128</name>
</gene>
<dbReference type="Gene3D" id="3.40.630.30">
    <property type="match status" value="1"/>
</dbReference>